<reference evidence="2" key="1">
    <citation type="submission" date="2015-06" db="EMBL/GenBank/DDBJ databases">
        <title>Expansion of signal transduction pathways in fungi by whole-genome duplication.</title>
        <authorList>
            <consortium name="DOE Joint Genome Institute"/>
            <person name="Corrochano L.M."/>
            <person name="Kuo A."/>
            <person name="Marcet-Houben M."/>
            <person name="Polaino S."/>
            <person name="Salamov A."/>
            <person name="Villalobos J.M."/>
            <person name="Alvarez M.I."/>
            <person name="Avalos J."/>
            <person name="Benito E.P."/>
            <person name="Benoit I."/>
            <person name="Burger G."/>
            <person name="Camino L.P."/>
            <person name="Canovas D."/>
            <person name="Cerda-Olmedo E."/>
            <person name="Cheng J.-F."/>
            <person name="Dominguez A."/>
            <person name="Elias M."/>
            <person name="Eslava A.P."/>
            <person name="Glaser F."/>
            <person name="Grimwood J."/>
            <person name="Gutierrez G."/>
            <person name="Heitman J."/>
            <person name="Henrissat B."/>
            <person name="Iturriaga E.A."/>
            <person name="Lang B.F."/>
            <person name="Lavin J.L."/>
            <person name="Lee S."/>
            <person name="Li W."/>
            <person name="Lindquist E."/>
            <person name="Lopez-Garcia S."/>
            <person name="Luque E.M."/>
            <person name="Marcos A.T."/>
            <person name="Martin J."/>
            <person name="McCluskey K."/>
            <person name="Medina H.R."/>
            <person name="Miralles-Duran A."/>
            <person name="Miyazaki A."/>
            <person name="Munoz-Torres E."/>
            <person name="Oguiza J.A."/>
            <person name="Ohm R."/>
            <person name="Olmedo M."/>
            <person name="Orejas M."/>
            <person name="Ortiz-Castellanos L."/>
            <person name="Pisabarro A.G."/>
            <person name="Rodriguez-Romero J."/>
            <person name="Ruiz-Herrera J."/>
            <person name="Ruiz-Vazquez R."/>
            <person name="Sanz C."/>
            <person name="Schackwitz W."/>
            <person name="Schmutz J."/>
            <person name="Shahriari M."/>
            <person name="Shelest E."/>
            <person name="Silva-Franco F."/>
            <person name="Soanes D."/>
            <person name="Syed K."/>
            <person name="Tagua V.G."/>
            <person name="Talbot N.J."/>
            <person name="Thon M."/>
            <person name="De vries R.P."/>
            <person name="Wiebenga A."/>
            <person name="Yadav J.S."/>
            <person name="Braun E.L."/>
            <person name="Baker S."/>
            <person name="Garre V."/>
            <person name="Horwitz B."/>
            <person name="Torres-Martinez S."/>
            <person name="Idnurm A."/>
            <person name="Herrera-Estrella A."/>
            <person name="Gabaldon T."/>
            <person name="Grigoriev I.V."/>
        </authorList>
    </citation>
    <scope>NUCLEOTIDE SEQUENCE [LARGE SCALE GENOMIC DNA]</scope>
    <source>
        <strain evidence="2">NRRL 1555(-)</strain>
    </source>
</reference>
<evidence type="ECO:0000313" key="2">
    <source>
        <dbReference type="Proteomes" id="UP000077315"/>
    </source>
</evidence>
<evidence type="ECO:0008006" key="3">
    <source>
        <dbReference type="Google" id="ProtNLM"/>
    </source>
</evidence>
<gene>
    <name evidence="1" type="ORF">PHYBLDRAFT_167207</name>
</gene>
<dbReference type="Proteomes" id="UP000077315">
    <property type="component" value="Unassembled WGS sequence"/>
</dbReference>
<dbReference type="GeneID" id="28996499"/>
<keyword evidence="2" id="KW-1185">Reference proteome</keyword>
<name>A0A162XH92_PHYB8</name>
<protein>
    <recommendedName>
        <fullName evidence="3">Homeodomain-like DNA binding domain-containing transcription factor</fullName>
    </recommendedName>
</protein>
<dbReference type="RefSeq" id="XP_018292905.1">
    <property type="nucleotide sequence ID" value="XM_018435593.1"/>
</dbReference>
<evidence type="ECO:0000313" key="1">
    <source>
        <dbReference type="EMBL" id="OAD74865.1"/>
    </source>
</evidence>
<dbReference type="InParanoid" id="A0A162XH92"/>
<dbReference type="EMBL" id="KV440978">
    <property type="protein sequence ID" value="OAD74865.1"/>
    <property type="molecule type" value="Genomic_DNA"/>
</dbReference>
<dbReference type="VEuPathDB" id="FungiDB:PHYBLDRAFT_167207"/>
<dbReference type="AlphaFoldDB" id="A0A162XH92"/>
<sequence>MPSSCHIAKKYSLQLNTAMKMMNNPLSNMPCIKNYHPMLPSLTCQRKSEQTPYLTFSVSFCSTHLFLVFSIKQIQYYTERHASFSDRYIAKLKKRLRVKSRKIYNKTFSAPRDTKKINLRV</sequence>
<proteinExistence type="predicted"/>
<accession>A0A162XH92</accession>
<organism evidence="1 2">
    <name type="scientific">Phycomyces blakesleeanus (strain ATCC 8743b / DSM 1359 / FGSC 10004 / NBRC 33097 / NRRL 1555)</name>
    <dbReference type="NCBI Taxonomy" id="763407"/>
    <lineage>
        <taxon>Eukaryota</taxon>
        <taxon>Fungi</taxon>
        <taxon>Fungi incertae sedis</taxon>
        <taxon>Mucoromycota</taxon>
        <taxon>Mucoromycotina</taxon>
        <taxon>Mucoromycetes</taxon>
        <taxon>Mucorales</taxon>
        <taxon>Phycomycetaceae</taxon>
        <taxon>Phycomyces</taxon>
    </lineage>
</organism>